<organism evidence="2 3">
    <name type="scientific">Hypsizygus marmoreus</name>
    <name type="common">White beech mushroom</name>
    <name type="synonym">Agaricus marmoreus</name>
    <dbReference type="NCBI Taxonomy" id="39966"/>
    <lineage>
        <taxon>Eukaryota</taxon>
        <taxon>Fungi</taxon>
        <taxon>Dikarya</taxon>
        <taxon>Basidiomycota</taxon>
        <taxon>Agaricomycotina</taxon>
        <taxon>Agaricomycetes</taxon>
        <taxon>Agaricomycetidae</taxon>
        <taxon>Agaricales</taxon>
        <taxon>Tricholomatineae</taxon>
        <taxon>Lyophyllaceae</taxon>
        <taxon>Hypsizygus</taxon>
    </lineage>
</organism>
<evidence type="ECO:0000256" key="1">
    <source>
        <dbReference type="SAM" id="MobiDB-lite"/>
    </source>
</evidence>
<name>A0A369JN20_HYPMA</name>
<feature type="region of interest" description="Disordered" evidence="1">
    <location>
        <begin position="40"/>
        <end position="71"/>
    </location>
</feature>
<feature type="region of interest" description="Disordered" evidence="1">
    <location>
        <begin position="96"/>
        <end position="134"/>
    </location>
</feature>
<protein>
    <submittedName>
        <fullName evidence="2">Uncharacterized protein</fullName>
    </submittedName>
</protein>
<keyword evidence="3" id="KW-1185">Reference proteome</keyword>
<dbReference type="OrthoDB" id="3056136at2759"/>
<dbReference type="InParanoid" id="A0A369JN20"/>
<feature type="region of interest" description="Disordered" evidence="1">
    <location>
        <begin position="1"/>
        <end position="23"/>
    </location>
</feature>
<dbReference type="Proteomes" id="UP000076154">
    <property type="component" value="Unassembled WGS sequence"/>
</dbReference>
<feature type="compositionally biased region" description="Basic and acidic residues" evidence="1">
    <location>
        <begin position="8"/>
        <end position="19"/>
    </location>
</feature>
<gene>
    <name evidence="2" type="ORF">Hypma_012217</name>
</gene>
<dbReference type="AlphaFoldDB" id="A0A369JN20"/>
<evidence type="ECO:0000313" key="2">
    <source>
        <dbReference type="EMBL" id="RDB20794.1"/>
    </source>
</evidence>
<reference evidence="2" key="1">
    <citation type="submission" date="2018-04" db="EMBL/GenBank/DDBJ databases">
        <title>Whole genome sequencing of Hypsizygus marmoreus.</title>
        <authorList>
            <person name="Choi I.-G."/>
            <person name="Min B."/>
            <person name="Kim J.-G."/>
            <person name="Kim S."/>
            <person name="Oh Y.-L."/>
            <person name="Kong W.-S."/>
            <person name="Park H."/>
            <person name="Jeong J."/>
            <person name="Song E.-S."/>
        </authorList>
    </citation>
    <scope>NUCLEOTIDE SEQUENCE [LARGE SCALE GENOMIC DNA]</scope>
    <source>
        <strain evidence="2">51987-8</strain>
    </source>
</reference>
<sequence>MTPAPVTSDERRKRGERHSVAPSISDIVLDPKYYSTILAARPAEVSSTNEQTTDSPVSVQREARSPPKDINSTTSIVELVLNNVTYDAILASSTKALANDSESESSPPPLQYPSFDNLRTPPNSPSTGTMGSGYISLMSTSATIMEPDVRKQD</sequence>
<feature type="compositionally biased region" description="Polar residues" evidence="1">
    <location>
        <begin position="45"/>
        <end position="58"/>
    </location>
</feature>
<evidence type="ECO:0000313" key="3">
    <source>
        <dbReference type="Proteomes" id="UP000076154"/>
    </source>
</evidence>
<proteinExistence type="predicted"/>
<dbReference type="EMBL" id="LUEZ02000058">
    <property type="protein sequence ID" value="RDB20794.1"/>
    <property type="molecule type" value="Genomic_DNA"/>
</dbReference>
<comment type="caution">
    <text evidence="2">The sequence shown here is derived from an EMBL/GenBank/DDBJ whole genome shotgun (WGS) entry which is preliminary data.</text>
</comment>
<accession>A0A369JN20</accession>